<dbReference type="EMBL" id="CADCTD010000126">
    <property type="protein sequence ID" value="CAA9265735.1"/>
    <property type="molecule type" value="Genomic_DNA"/>
</dbReference>
<evidence type="ECO:0000313" key="2">
    <source>
        <dbReference type="EMBL" id="CAA9265735.1"/>
    </source>
</evidence>
<reference evidence="2" key="1">
    <citation type="submission" date="2020-02" db="EMBL/GenBank/DDBJ databases">
        <authorList>
            <person name="Meier V. D."/>
        </authorList>
    </citation>
    <scope>NUCLEOTIDE SEQUENCE</scope>
    <source>
        <strain evidence="2">AVDCRST_MAG27</strain>
    </source>
</reference>
<proteinExistence type="predicted"/>
<organism evidence="2">
    <name type="scientific">uncultured Craurococcus sp</name>
    <dbReference type="NCBI Taxonomy" id="1135998"/>
    <lineage>
        <taxon>Bacteria</taxon>
        <taxon>Pseudomonadati</taxon>
        <taxon>Pseudomonadota</taxon>
        <taxon>Alphaproteobacteria</taxon>
        <taxon>Acetobacterales</taxon>
        <taxon>Acetobacteraceae</taxon>
        <taxon>Craurococcus</taxon>
        <taxon>environmental samples</taxon>
    </lineage>
</organism>
<feature type="region of interest" description="Disordered" evidence="1">
    <location>
        <begin position="76"/>
        <end position="95"/>
    </location>
</feature>
<accession>A0A6J4J1M8</accession>
<sequence length="263" mass="28133">MKLRLALLGLAPALLRGLIVWCVEKPLSTRGRTKAHWGWSASRAVLERMRRGRCSGLGRSGCSKAAREVGSAAERPCGADAAPAGVASKGQHTTRAVTHPRVSVANMDGLLHFSKAIVAPEQAIPPAGSMVSNQMAPAAQYPVAPPPDTVVAGSRQRTLQAEQRVCAGEALEQAKHAAEIARLKLELDHLRTAHAAEIERLRTEHGAALRQLVEALWHAQDVARAAIEKPGALPGTALPAAEEAFSRRSFSLHARLSRLVRRD</sequence>
<dbReference type="AlphaFoldDB" id="A0A6J4J1M8"/>
<name>A0A6J4J1M8_9PROT</name>
<protein>
    <submittedName>
        <fullName evidence="2">Uncharacterized protein</fullName>
    </submittedName>
</protein>
<gene>
    <name evidence="2" type="ORF">AVDCRST_MAG27-3342</name>
</gene>
<evidence type="ECO:0000256" key="1">
    <source>
        <dbReference type="SAM" id="MobiDB-lite"/>
    </source>
</evidence>